<dbReference type="PANTHER" id="PTHR21676">
    <property type="entry name" value="PROTEIN STUM"/>
    <property type="match status" value="1"/>
</dbReference>
<feature type="transmembrane region" description="Helical" evidence="6">
    <location>
        <begin position="172"/>
        <end position="197"/>
    </location>
</feature>
<evidence type="ECO:0000313" key="7">
    <source>
        <dbReference type="EMBL" id="CAG7671411.1"/>
    </source>
</evidence>
<evidence type="ECO:0000256" key="1">
    <source>
        <dbReference type="ARBA" id="ARBA00004141"/>
    </source>
</evidence>
<keyword evidence="8" id="KW-1185">Reference proteome</keyword>
<keyword evidence="2 6" id="KW-0812">Transmembrane</keyword>
<evidence type="ECO:0000313" key="8">
    <source>
        <dbReference type="Proteomes" id="UP000708208"/>
    </source>
</evidence>
<keyword evidence="3 6" id="KW-1133">Transmembrane helix</keyword>
<accession>A0A8J2JMC3</accession>
<feature type="compositionally biased region" description="Basic and acidic residues" evidence="5">
    <location>
        <begin position="24"/>
        <end position="34"/>
    </location>
</feature>
<feature type="region of interest" description="Disordered" evidence="5">
    <location>
        <begin position="1"/>
        <end position="37"/>
    </location>
</feature>
<proteinExistence type="predicted"/>
<feature type="compositionally biased region" description="Basic and acidic residues" evidence="5">
    <location>
        <begin position="1"/>
        <end position="15"/>
    </location>
</feature>
<dbReference type="Proteomes" id="UP000708208">
    <property type="component" value="Unassembled WGS sequence"/>
</dbReference>
<sequence length="278" mass="31035">MTADELQTRAREETPRVSNQSDGLTKDEKTDSGHRGKTFWKLPNTVRITTESNPTPDVYVVPLPTEASFREPLPMEDINLKGFIPFTVHLKILLSYFPALVLLKKERRGSHLLAAAGIDYERRRKHSFQNADSRIYQEGNDFLMEEKDGKVTKLEIIEVTEKMGNLRKAVPTLPLCIAILLCFVNTFLPGVGTLIGAASLLCCGKCRHEHAFTGIKYGVIAGLIQMLLAFLVVGWIYSIIYGVQMIQDAITRSAISPETPSSEEEKPPTDSKQSQAWA</sequence>
<reference evidence="7" key="1">
    <citation type="submission" date="2021-06" db="EMBL/GenBank/DDBJ databases">
        <authorList>
            <person name="Hodson N. C."/>
            <person name="Mongue J. A."/>
            <person name="Jaron S. K."/>
        </authorList>
    </citation>
    <scope>NUCLEOTIDE SEQUENCE</scope>
</reference>
<comment type="subcellular location">
    <subcellularLocation>
        <location evidence="1">Membrane</location>
        <topology evidence="1">Multi-pass membrane protein</topology>
    </subcellularLocation>
</comment>
<dbReference type="EMBL" id="CAJVCH010011703">
    <property type="protein sequence ID" value="CAG7671411.1"/>
    <property type="molecule type" value="Genomic_DNA"/>
</dbReference>
<evidence type="ECO:0000256" key="6">
    <source>
        <dbReference type="SAM" id="Phobius"/>
    </source>
</evidence>
<dbReference type="PANTHER" id="PTHR21676:SF1">
    <property type="entry name" value="PROTEIN STUM HOMOLOG"/>
    <property type="match status" value="1"/>
</dbReference>
<evidence type="ECO:0000256" key="4">
    <source>
        <dbReference type="ARBA" id="ARBA00023136"/>
    </source>
</evidence>
<feature type="transmembrane region" description="Helical" evidence="6">
    <location>
        <begin position="217"/>
        <end position="243"/>
    </location>
</feature>
<feature type="region of interest" description="Disordered" evidence="5">
    <location>
        <begin position="256"/>
        <end position="278"/>
    </location>
</feature>
<dbReference type="GO" id="GO:0016020">
    <property type="term" value="C:membrane"/>
    <property type="evidence" value="ECO:0007669"/>
    <property type="project" value="UniProtKB-SubCell"/>
</dbReference>
<dbReference type="Pfam" id="PF15795">
    <property type="entry name" value="Spec3"/>
    <property type="match status" value="1"/>
</dbReference>
<comment type="caution">
    <text evidence="7">The sequence shown here is derived from an EMBL/GenBank/DDBJ whole genome shotgun (WGS) entry which is preliminary data.</text>
</comment>
<dbReference type="InterPro" id="IPR026673">
    <property type="entry name" value="SPEC3/Stum"/>
</dbReference>
<organism evidence="7 8">
    <name type="scientific">Allacma fusca</name>
    <dbReference type="NCBI Taxonomy" id="39272"/>
    <lineage>
        <taxon>Eukaryota</taxon>
        <taxon>Metazoa</taxon>
        <taxon>Ecdysozoa</taxon>
        <taxon>Arthropoda</taxon>
        <taxon>Hexapoda</taxon>
        <taxon>Collembola</taxon>
        <taxon>Symphypleona</taxon>
        <taxon>Sminthuridae</taxon>
        <taxon>Allacma</taxon>
    </lineage>
</organism>
<evidence type="ECO:0000256" key="3">
    <source>
        <dbReference type="ARBA" id="ARBA00022989"/>
    </source>
</evidence>
<dbReference type="OrthoDB" id="361532at2759"/>
<protein>
    <submittedName>
        <fullName evidence="7">Uncharacterized protein</fullName>
    </submittedName>
</protein>
<gene>
    <name evidence="7" type="ORF">AFUS01_LOCUS2073</name>
</gene>
<name>A0A8J2JMC3_9HEXA</name>
<dbReference type="AlphaFoldDB" id="A0A8J2JMC3"/>
<keyword evidence="4 6" id="KW-0472">Membrane</keyword>
<evidence type="ECO:0000256" key="2">
    <source>
        <dbReference type="ARBA" id="ARBA00022692"/>
    </source>
</evidence>
<evidence type="ECO:0000256" key="5">
    <source>
        <dbReference type="SAM" id="MobiDB-lite"/>
    </source>
</evidence>